<feature type="domain" description="GCVT N-terminal" evidence="8">
    <location>
        <begin position="9"/>
        <end position="256"/>
    </location>
</feature>
<name>A0A109W640_9BACT</name>
<organism evidence="10 11">
    <name type="scientific">Desulfomicrobium orale DSM 12838</name>
    <dbReference type="NCBI Taxonomy" id="888061"/>
    <lineage>
        <taxon>Bacteria</taxon>
        <taxon>Pseudomonadati</taxon>
        <taxon>Thermodesulfobacteriota</taxon>
        <taxon>Desulfovibrionia</taxon>
        <taxon>Desulfovibrionales</taxon>
        <taxon>Desulfomicrobiaceae</taxon>
        <taxon>Desulfomicrobium</taxon>
    </lineage>
</organism>
<evidence type="ECO:0000259" key="9">
    <source>
        <dbReference type="Pfam" id="PF08669"/>
    </source>
</evidence>
<accession>A0A109W640</accession>
<dbReference type="InterPro" id="IPR028896">
    <property type="entry name" value="GcvT/YgfZ/DmdA"/>
</dbReference>
<evidence type="ECO:0000256" key="5">
    <source>
        <dbReference type="ARBA" id="ARBA00031395"/>
    </source>
</evidence>
<dbReference type="FunFam" id="3.30.70.1400:FF:000001">
    <property type="entry name" value="Aminomethyltransferase"/>
    <property type="match status" value="1"/>
</dbReference>
<dbReference type="NCBIfam" id="NF001567">
    <property type="entry name" value="PRK00389.1"/>
    <property type="match status" value="1"/>
</dbReference>
<dbReference type="GO" id="GO:0005960">
    <property type="term" value="C:glycine cleavage complex"/>
    <property type="evidence" value="ECO:0007669"/>
    <property type="project" value="InterPro"/>
</dbReference>
<dbReference type="OrthoDB" id="9774591at2"/>
<dbReference type="RefSeq" id="WP_066605680.1">
    <property type="nucleotide sequence ID" value="NZ_CP014230.1"/>
</dbReference>
<feature type="domain" description="Aminomethyltransferase C-terminal" evidence="9">
    <location>
        <begin position="275"/>
        <end position="350"/>
    </location>
</feature>
<evidence type="ECO:0000256" key="4">
    <source>
        <dbReference type="ARBA" id="ARBA00022679"/>
    </source>
</evidence>
<evidence type="ECO:0000256" key="3">
    <source>
        <dbReference type="ARBA" id="ARBA00022576"/>
    </source>
</evidence>
<dbReference type="EC" id="2.1.2.10" evidence="2"/>
<dbReference type="PANTHER" id="PTHR43757">
    <property type="entry name" value="AMINOMETHYLTRANSFERASE"/>
    <property type="match status" value="1"/>
</dbReference>
<keyword evidence="3" id="KW-0032">Aminotransferase</keyword>
<proteinExistence type="inferred from homology"/>
<evidence type="ECO:0000256" key="6">
    <source>
        <dbReference type="ARBA" id="ARBA00047665"/>
    </source>
</evidence>
<dbReference type="GO" id="GO:0006546">
    <property type="term" value="P:glycine catabolic process"/>
    <property type="evidence" value="ECO:0007669"/>
    <property type="project" value="InterPro"/>
</dbReference>
<dbReference type="GO" id="GO:0008483">
    <property type="term" value="F:transaminase activity"/>
    <property type="evidence" value="ECO:0007669"/>
    <property type="project" value="UniProtKB-KW"/>
</dbReference>
<dbReference type="GO" id="GO:0005829">
    <property type="term" value="C:cytosol"/>
    <property type="evidence" value="ECO:0007669"/>
    <property type="project" value="TreeGrafter"/>
</dbReference>
<dbReference type="InterPro" id="IPR006223">
    <property type="entry name" value="GcvT"/>
</dbReference>
<evidence type="ECO:0000256" key="2">
    <source>
        <dbReference type="ARBA" id="ARBA00012616"/>
    </source>
</evidence>
<dbReference type="GO" id="GO:0004047">
    <property type="term" value="F:aminomethyltransferase activity"/>
    <property type="evidence" value="ECO:0007669"/>
    <property type="project" value="UniProtKB-EC"/>
</dbReference>
<evidence type="ECO:0000313" key="10">
    <source>
        <dbReference type="EMBL" id="AMD93033.1"/>
    </source>
</evidence>
<dbReference type="KEGG" id="doa:AXF15_07945"/>
<evidence type="ECO:0000256" key="7">
    <source>
        <dbReference type="PIRSR" id="PIRSR006487-1"/>
    </source>
</evidence>
<dbReference type="InterPro" id="IPR013977">
    <property type="entry name" value="GcvT_C"/>
</dbReference>
<dbReference type="STRING" id="888061.AXF15_07945"/>
<gene>
    <name evidence="10" type="ORF">AXF15_07945</name>
</gene>
<evidence type="ECO:0000259" key="8">
    <source>
        <dbReference type="Pfam" id="PF01571"/>
    </source>
</evidence>
<comment type="similarity">
    <text evidence="1">Belongs to the GcvT family.</text>
</comment>
<dbReference type="Proteomes" id="UP000063964">
    <property type="component" value="Chromosome"/>
</dbReference>
<dbReference type="AlphaFoldDB" id="A0A109W640"/>
<dbReference type="InterPro" id="IPR029043">
    <property type="entry name" value="GcvT/YgfZ_C"/>
</dbReference>
<dbReference type="PANTHER" id="PTHR43757:SF2">
    <property type="entry name" value="AMINOMETHYLTRANSFERASE, MITOCHONDRIAL"/>
    <property type="match status" value="1"/>
</dbReference>
<evidence type="ECO:0000256" key="1">
    <source>
        <dbReference type="ARBA" id="ARBA00008609"/>
    </source>
</evidence>
<dbReference type="PIRSF" id="PIRSF006487">
    <property type="entry name" value="GcvT"/>
    <property type="match status" value="1"/>
</dbReference>
<dbReference type="Gene3D" id="3.30.1360.120">
    <property type="entry name" value="Probable tRNA modification gtpase trme, domain 1"/>
    <property type="match status" value="1"/>
</dbReference>
<sequence>MSSLLTTPLHDWHVANGARMVPFAGWSMPVQYRGILEEHKHTRTRASLFDISHMGEFLLEGPGATSILSRVVTHNLQTLAPGKCRYGFLLNERGGVLDDLIVYRLAEEKYMLVVNGARIDADFSWIAGLLPSGLRFLNQSDKTAKIDLQGPASFAALAAAIPGDWESLGYFGFRETRIEDFPLLVSRTGYTGELGYELYLPWDKAEWLWERLLNEPDVLPAGLGARDTLRLEMGLPLYGQDLDEEHTPVEAGYGAMLTSSEPFVGKAGLDAVRERLIGLRIEGRRSARPHDEVYLGDTRAGVVTSGSIAPSLGCCVALAYVRADLADASSFAIKAARTSLEAVRVEPPFYTEGTARKKTGT</sequence>
<keyword evidence="4" id="KW-0808">Transferase</keyword>
<dbReference type="EMBL" id="CP014230">
    <property type="protein sequence ID" value="AMD93033.1"/>
    <property type="molecule type" value="Genomic_DNA"/>
</dbReference>
<dbReference type="Gene3D" id="3.30.70.1400">
    <property type="entry name" value="Aminomethyltransferase beta-barrel domains"/>
    <property type="match status" value="1"/>
</dbReference>
<dbReference type="SUPFAM" id="SSF103025">
    <property type="entry name" value="Folate-binding domain"/>
    <property type="match status" value="1"/>
</dbReference>
<dbReference type="Pfam" id="PF01571">
    <property type="entry name" value="GCV_T"/>
    <property type="match status" value="1"/>
</dbReference>
<dbReference type="InterPro" id="IPR027266">
    <property type="entry name" value="TrmE/GcvT-like"/>
</dbReference>
<dbReference type="Gene3D" id="4.10.1250.10">
    <property type="entry name" value="Aminomethyltransferase fragment"/>
    <property type="match status" value="1"/>
</dbReference>
<protein>
    <recommendedName>
        <fullName evidence="2">aminomethyltransferase</fullName>
        <ecNumber evidence="2">2.1.2.10</ecNumber>
    </recommendedName>
    <alternativeName>
        <fullName evidence="5">Glycine cleavage system T protein</fullName>
    </alternativeName>
</protein>
<dbReference type="InterPro" id="IPR006222">
    <property type="entry name" value="GCVT_N"/>
</dbReference>
<dbReference type="SUPFAM" id="SSF101790">
    <property type="entry name" value="Aminomethyltransferase beta-barrel domain"/>
    <property type="match status" value="1"/>
</dbReference>
<keyword evidence="11" id="KW-1185">Reference proteome</keyword>
<reference evidence="11" key="1">
    <citation type="submission" date="2016-02" db="EMBL/GenBank/DDBJ databases">
        <authorList>
            <person name="Holder M.E."/>
            <person name="Ajami N.J."/>
            <person name="Petrosino J.F."/>
        </authorList>
    </citation>
    <scope>NUCLEOTIDE SEQUENCE [LARGE SCALE GENOMIC DNA]</scope>
    <source>
        <strain evidence="11">DSM 12838</strain>
    </source>
</reference>
<feature type="binding site" evidence="7">
    <location>
        <position position="197"/>
    </location>
    <ligand>
        <name>substrate</name>
    </ligand>
</feature>
<comment type="catalytic activity">
    <reaction evidence="6">
        <text>N(6)-[(R)-S(8)-aminomethyldihydrolipoyl]-L-lysyl-[protein] + (6S)-5,6,7,8-tetrahydrofolate = N(6)-[(R)-dihydrolipoyl]-L-lysyl-[protein] + (6R)-5,10-methylene-5,6,7,8-tetrahydrofolate + NH4(+)</text>
        <dbReference type="Rhea" id="RHEA:16945"/>
        <dbReference type="Rhea" id="RHEA-COMP:10475"/>
        <dbReference type="Rhea" id="RHEA-COMP:10492"/>
        <dbReference type="ChEBI" id="CHEBI:15636"/>
        <dbReference type="ChEBI" id="CHEBI:28938"/>
        <dbReference type="ChEBI" id="CHEBI:57453"/>
        <dbReference type="ChEBI" id="CHEBI:83100"/>
        <dbReference type="ChEBI" id="CHEBI:83143"/>
        <dbReference type="EC" id="2.1.2.10"/>
    </reaction>
</comment>
<dbReference type="NCBIfam" id="TIGR00528">
    <property type="entry name" value="gcvT"/>
    <property type="match status" value="1"/>
</dbReference>
<evidence type="ECO:0000313" key="11">
    <source>
        <dbReference type="Proteomes" id="UP000063964"/>
    </source>
</evidence>
<dbReference type="Pfam" id="PF08669">
    <property type="entry name" value="GCV_T_C"/>
    <property type="match status" value="1"/>
</dbReference>
<dbReference type="Gene3D" id="2.40.30.110">
    <property type="entry name" value="Aminomethyltransferase beta-barrel domains"/>
    <property type="match status" value="1"/>
</dbReference>